<dbReference type="Pfam" id="PF00370">
    <property type="entry name" value="FGGY_N"/>
    <property type="match status" value="1"/>
</dbReference>
<dbReference type="Pfam" id="PF02782">
    <property type="entry name" value="FGGY_C"/>
    <property type="match status" value="1"/>
</dbReference>
<keyword evidence="3 6" id="KW-0418">Kinase</keyword>
<accession>A0A549SZJ8</accession>
<dbReference type="RefSeq" id="WP_143127243.1">
    <property type="nucleotide sequence ID" value="NZ_VJMG01000071.1"/>
</dbReference>
<evidence type="ECO:0000313" key="7">
    <source>
        <dbReference type="Proteomes" id="UP000316801"/>
    </source>
</evidence>
<dbReference type="NCBIfam" id="TIGR01315">
    <property type="entry name" value="5C_CHO_kinase"/>
    <property type="match status" value="1"/>
</dbReference>
<protein>
    <submittedName>
        <fullName evidence="6">FGGY-family carbohydrate kinase</fullName>
    </submittedName>
</protein>
<reference evidence="6 7" key="1">
    <citation type="submission" date="2019-07" db="EMBL/GenBank/DDBJ databases">
        <title>Ln-dependent methylotrophs.</title>
        <authorList>
            <person name="Tani A."/>
        </authorList>
    </citation>
    <scope>NUCLEOTIDE SEQUENCE [LARGE SCALE GENOMIC DNA]</scope>
    <source>
        <strain evidence="6 7">SM12</strain>
    </source>
</reference>
<keyword evidence="7" id="KW-1185">Reference proteome</keyword>
<sequence>MRELVVAVDVGTTSARAGVFNRHGRLLARSRHPILMRRDGDHIAEHDSEDIWRATCQAVKAAMAEAGAKPEQVASLGFDATCSLVLRDRDGKPLSVSATGDDRLDTIVWLDHRAVEEAERLNASRHPVLDFCGGALSPEMQLPKLAWIKRHMPRSWQKAGYFFDLADFLTWRATGSTARSRSTLTAKWNFLAHEQAGWQRDFLALAGLDDMVGRGALPQTTLPVGGLVDRLSDGAAAELCLTTGCLVTPGIIDAYAGALGALGTAIGRAGEGGDLALVGGTSSCLVALSATPIFTDSLWGPFRGALLPDLWLVEGSQSAAGALLDHVVRMHAAGGEPTPATHQRIIDRIAVLREGEPYRLGERLNILPDFHGNRAPLADPRATGTISGLTLDTSFDGLCQLYWRSCVALALGIRHILETMKTAGHAVEMLHVAGGHALNPHLVELYADVTGYPVRLPSAPDAVLLGTAMAASVAGALHADLTSAAAAMDQGGTVRLPEGRAHPHYERDYRRFLAMQRHRTELEAIR</sequence>
<proteinExistence type="inferred from homology"/>
<evidence type="ECO:0000259" key="4">
    <source>
        <dbReference type="Pfam" id="PF00370"/>
    </source>
</evidence>
<dbReference type="GO" id="GO:0019150">
    <property type="term" value="F:D-ribulokinase activity"/>
    <property type="evidence" value="ECO:0007669"/>
    <property type="project" value="TreeGrafter"/>
</dbReference>
<dbReference type="EMBL" id="VJMG01000071">
    <property type="protein sequence ID" value="TRL34978.1"/>
    <property type="molecule type" value="Genomic_DNA"/>
</dbReference>
<dbReference type="InterPro" id="IPR006003">
    <property type="entry name" value="FGGY_RbtK-like"/>
</dbReference>
<dbReference type="GO" id="GO:0005737">
    <property type="term" value="C:cytoplasm"/>
    <property type="evidence" value="ECO:0007669"/>
    <property type="project" value="TreeGrafter"/>
</dbReference>
<name>A0A549SZJ8_9HYPH</name>
<evidence type="ECO:0000256" key="3">
    <source>
        <dbReference type="ARBA" id="ARBA00022777"/>
    </source>
</evidence>
<comment type="similarity">
    <text evidence="1">Belongs to the FGGY kinase family.</text>
</comment>
<dbReference type="PANTHER" id="PTHR43435">
    <property type="entry name" value="RIBULOKINASE"/>
    <property type="match status" value="1"/>
</dbReference>
<dbReference type="PIRSF" id="PIRSF000538">
    <property type="entry name" value="GlpK"/>
    <property type="match status" value="1"/>
</dbReference>
<comment type="caution">
    <text evidence="6">The sequence shown here is derived from an EMBL/GenBank/DDBJ whole genome shotgun (WGS) entry which is preliminary data.</text>
</comment>
<dbReference type="InterPro" id="IPR018484">
    <property type="entry name" value="FGGY_N"/>
</dbReference>
<dbReference type="AlphaFoldDB" id="A0A549SZJ8"/>
<dbReference type="PANTHER" id="PTHR43435:SF4">
    <property type="entry name" value="FGGY CARBOHYDRATE KINASE DOMAIN-CONTAINING PROTEIN"/>
    <property type="match status" value="1"/>
</dbReference>
<dbReference type="CDD" id="cd07782">
    <property type="entry name" value="ASKHA_NBD_FGGY_D-RBK"/>
    <property type="match status" value="1"/>
</dbReference>
<feature type="domain" description="Carbohydrate kinase FGGY N-terminal" evidence="4">
    <location>
        <begin position="5"/>
        <end position="260"/>
    </location>
</feature>
<organism evidence="6 7">
    <name type="scientific">Rhizobium straminoryzae</name>
    <dbReference type="NCBI Taxonomy" id="1387186"/>
    <lineage>
        <taxon>Bacteria</taxon>
        <taxon>Pseudomonadati</taxon>
        <taxon>Pseudomonadota</taxon>
        <taxon>Alphaproteobacteria</taxon>
        <taxon>Hyphomicrobiales</taxon>
        <taxon>Rhizobiaceae</taxon>
        <taxon>Rhizobium/Agrobacterium group</taxon>
        <taxon>Rhizobium</taxon>
    </lineage>
</organism>
<evidence type="ECO:0000256" key="2">
    <source>
        <dbReference type="ARBA" id="ARBA00022679"/>
    </source>
</evidence>
<dbReference type="Gene3D" id="3.30.420.40">
    <property type="match status" value="1"/>
</dbReference>
<evidence type="ECO:0000259" key="5">
    <source>
        <dbReference type="Pfam" id="PF02782"/>
    </source>
</evidence>
<dbReference type="InterPro" id="IPR000577">
    <property type="entry name" value="Carb_kinase_FGGY"/>
</dbReference>
<dbReference type="InterPro" id="IPR018485">
    <property type="entry name" value="FGGY_C"/>
</dbReference>
<gene>
    <name evidence="6" type="ORF">FNA46_21375</name>
</gene>
<dbReference type="Gene3D" id="1.20.58.2240">
    <property type="match status" value="1"/>
</dbReference>
<feature type="domain" description="Carbohydrate kinase FGGY C-terminal" evidence="5">
    <location>
        <begin position="276"/>
        <end position="474"/>
    </location>
</feature>
<dbReference type="Proteomes" id="UP000316801">
    <property type="component" value="Unassembled WGS sequence"/>
</dbReference>
<dbReference type="SUPFAM" id="SSF53067">
    <property type="entry name" value="Actin-like ATPase domain"/>
    <property type="match status" value="2"/>
</dbReference>
<dbReference type="InterPro" id="IPR043129">
    <property type="entry name" value="ATPase_NBD"/>
</dbReference>
<keyword evidence="2" id="KW-0808">Transferase</keyword>
<evidence type="ECO:0000256" key="1">
    <source>
        <dbReference type="ARBA" id="ARBA00009156"/>
    </source>
</evidence>
<dbReference type="GO" id="GO:0019321">
    <property type="term" value="P:pentose metabolic process"/>
    <property type="evidence" value="ECO:0007669"/>
    <property type="project" value="TreeGrafter"/>
</dbReference>
<evidence type="ECO:0000313" key="6">
    <source>
        <dbReference type="EMBL" id="TRL34978.1"/>
    </source>
</evidence>